<sequence length="69" mass="7600">MAGMTKFQTASPACFDMAAPPRQKKQSGTHLTVPACFQANPPHQNILRTPILTCQVWRIVCIEDLCASK</sequence>
<dbReference type="AlphaFoldDB" id="C6SBG5"/>
<protein>
    <submittedName>
        <fullName evidence="1">Uncharacterized protein</fullName>
    </submittedName>
</protein>
<name>C6SBG5_NEIME</name>
<reference evidence="1" key="1">
    <citation type="journal article" date="2008" name="Proc. Natl. Acad. Sci. U.S.A.">
        <title>Whole-genome comparison of disease and carriage strains provides insights into virulence evolution in Neisseria meningitidis.</title>
        <authorList>
            <person name="Schoen C."/>
            <person name="Blom J."/>
            <person name="Claus H."/>
            <person name="Schramm-Glueck A."/>
            <person name="Brandt P."/>
            <person name="Mueller T."/>
            <person name="Goesmann A."/>
            <person name="Joseph B."/>
            <person name="Konietzny S."/>
            <person name="Kurzai O."/>
            <person name="Schmitt C."/>
            <person name="Friedrich T."/>
            <person name="Linke B."/>
            <person name="Vogel U."/>
            <person name="Frosch M."/>
        </authorList>
    </citation>
    <scope>NUCLEOTIDE SEQUENCE</scope>
    <source>
        <strain evidence="1">Alpha153</strain>
    </source>
</reference>
<accession>C6SBG5</accession>
<evidence type="ECO:0000313" key="1">
    <source>
        <dbReference type="EMBL" id="CBA04926.1"/>
    </source>
</evidence>
<proteinExistence type="predicted"/>
<dbReference type="EMBL" id="AM889137">
    <property type="protein sequence ID" value="CBA04926.1"/>
    <property type="molecule type" value="Genomic_DNA"/>
</dbReference>
<organism evidence="1">
    <name type="scientific">Neisseria meningitidis alpha153</name>
    <dbReference type="NCBI Taxonomy" id="663926"/>
    <lineage>
        <taxon>Bacteria</taxon>
        <taxon>Pseudomonadati</taxon>
        <taxon>Pseudomonadota</taxon>
        <taxon>Betaproteobacteria</taxon>
        <taxon>Neisseriales</taxon>
        <taxon>Neisseriaceae</taxon>
        <taxon>Neisseria</taxon>
    </lineage>
</organism>
<gene>
    <name evidence="1" type="ORF">NME_0627</name>
</gene>